<evidence type="ECO:0000313" key="2">
    <source>
        <dbReference type="Proteomes" id="UP000739565"/>
    </source>
</evidence>
<sequence>MPQPRSIPIGQVQFTAERYIQLLSERGKRIPRTLNQVAKIATTDTAVLLECIKKLELLGLTSQTDYLKIRTAARIRVLRGSGNTQSDYGVHEANKQRLRRAQRKAQKIEIHAQALEDWNREGRFKAYSEIMEGLPASQVVRADKLLMDLLNRYPCLSTPEYRLMLEQIDQTKRFNQP</sequence>
<keyword evidence="2" id="KW-1185">Reference proteome</keyword>
<dbReference type="AlphaFoldDB" id="A0A953NBP0"/>
<reference evidence="1" key="1">
    <citation type="submission" date="2021-07" db="EMBL/GenBank/DDBJ databases">
        <title>New genus and species of the family Alcaligenaceae.</title>
        <authorList>
            <person name="Hahn M.W."/>
        </authorList>
    </citation>
    <scope>NUCLEOTIDE SEQUENCE</scope>
    <source>
        <strain evidence="1">LF4-65</strain>
    </source>
</reference>
<gene>
    <name evidence="1" type="ORF">KZZ10_13015</name>
</gene>
<protein>
    <submittedName>
        <fullName evidence="1">Uncharacterized protein</fullName>
    </submittedName>
</protein>
<dbReference type="EMBL" id="JAHXRI010000010">
    <property type="protein sequence ID" value="MBZ1351568.1"/>
    <property type="molecule type" value="Genomic_DNA"/>
</dbReference>
<accession>A0A953NBP0</accession>
<comment type="caution">
    <text evidence="1">The sequence shown here is derived from an EMBL/GenBank/DDBJ whole genome shotgun (WGS) entry which is preliminary data.</text>
</comment>
<evidence type="ECO:0000313" key="1">
    <source>
        <dbReference type="EMBL" id="MBZ1351568.1"/>
    </source>
</evidence>
<dbReference type="Proteomes" id="UP000739565">
    <property type="component" value="Unassembled WGS sequence"/>
</dbReference>
<name>A0A953NBP0_9BURK</name>
<proteinExistence type="predicted"/>
<dbReference type="RefSeq" id="WP_259661964.1">
    <property type="nucleotide sequence ID" value="NZ_JAHXRI010000010.1"/>
</dbReference>
<organism evidence="1 2">
    <name type="scientific">Zwartia hollandica</name>
    <dbReference type="NCBI Taxonomy" id="324606"/>
    <lineage>
        <taxon>Bacteria</taxon>
        <taxon>Pseudomonadati</taxon>
        <taxon>Pseudomonadota</taxon>
        <taxon>Betaproteobacteria</taxon>
        <taxon>Burkholderiales</taxon>
        <taxon>Alcaligenaceae</taxon>
        <taxon>Zwartia</taxon>
    </lineage>
</organism>